<evidence type="ECO:0000256" key="1">
    <source>
        <dbReference type="SAM" id="Coils"/>
    </source>
</evidence>
<feature type="coiled-coil region" evidence="1">
    <location>
        <begin position="164"/>
        <end position="223"/>
    </location>
</feature>
<reference evidence="3" key="1">
    <citation type="submission" date="2014-07" db="EMBL/GenBank/DDBJ databases">
        <authorList>
            <person name="Martin A.A"/>
            <person name="De Silva N."/>
        </authorList>
    </citation>
    <scope>NUCLEOTIDE SEQUENCE</scope>
</reference>
<keyword evidence="3" id="KW-1185">Reference proteome</keyword>
<evidence type="ECO:0000313" key="4">
    <source>
        <dbReference type="WBParaSite" id="SVE_0322600.1"/>
    </source>
</evidence>
<organism evidence="3 4">
    <name type="scientific">Strongyloides venezuelensis</name>
    <name type="common">Threadworm</name>
    <dbReference type="NCBI Taxonomy" id="75913"/>
    <lineage>
        <taxon>Eukaryota</taxon>
        <taxon>Metazoa</taxon>
        <taxon>Ecdysozoa</taxon>
        <taxon>Nematoda</taxon>
        <taxon>Chromadorea</taxon>
        <taxon>Rhabditida</taxon>
        <taxon>Tylenchina</taxon>
        <taxon>Panagrolaimomorpha</taxon>
        <taxon>Strongyloidoidea</taxon>
        <taxon>Strongyloididae</taxon>
        <taxon>Strongyloides</taxon>
    </lineage>
</organism>
<evidence type="ECO:0000313" key="3">
    <source>
        <dbReference type="Proteomes" id="UP000035680"/>
    </source>
</evidence>
<protein>
    <submittedName>
        <fullName evidence="4">Uncharacterized protein</fullName>
    </submittedName>
</protein>
<accession>A0A0K0F344</accession>
<proteinExistence type="predicted"/>
<keyword evidence="1" id="KW-0175">Coiled coil</keyword>
<dbReference type="WBParaSite" id="SVE_0322600.1">
    <property type="protein sequence ID" value="SVE_0322600.1"/>
    <property type="gene ID" value="SVE_0322600"/>
</dbReference>
<feature type="chain" id="PRO_5005329332" evidence="2">
    <location>
        <begin position="21"/>
        <end position="423"/>
    </location>
</feature>
<dbReference type="Proteomes" id="UP000035680">
    <property type="component" value="Unassembled WGS sequence"/>
</dbReference>
<name>A0A0K0F344_STRVS</name>
<evidence type="ECO:0000256" key="2">
    <source>
        <dbReference type="SAM" id="SignalP"/>
    </source>
</evidence>
<keyword evidence="2" id="KW-0732">Signal</keyword>
<reference evidence="4" key="2">
    <citation type="submission" date="2015-08" db="UniProtKB">
        <authorList>
            <consortium name="WormBaseParasite"/>
        </authorList>
    </citation>
    <scope>IDENTIFICATION</scope>
</reference>
<feature type="signal peptide" evidence="2">
    <location>
        <begin position="1"/>
        <end position="20"/>
    </location>
</feature>
<dbReference type="AlphaFoldDB" id="A0A0K0F344"/>
<sequence>MVRLFILLFLLANLINYSYSTKDSITDTVNSKLDEVLLEIKDDVSREIVKETFNAMKSLDIPVELGDHDMHIKDKPFIEERIRENFKVIRMLSSQINNNLIPFLSQVFRPIRIPKGTQNDDLSQVLKPTRTPEGTINDEHDIEVLCKVTTIWTYEPIYNVNKIRDEFNKDYEILKTRLEKQRLKDLSFKDFCAEMEKIRNERIERERKEKEEKRAQDEKYRESYGDAKIEYHIEDNEMKFFISFLCLLGFINFSYSLKASPDSPGKVKRDKLLNEMETRLDKIKKIQILKDKFKDIGPDMEMGNYKQYVLMKPFVELGIKKNLRDVRALVSQIEDKLLPYLTQDSDQSKRSKRSTNVTTQTAFIPGVGGLGFPVNKNEPVQKPQKNTVLCKVTPKESNGKQSPLMSSPPYILDPRMIQRMKLW</sequence>